<name>A0A2M7W4C7_9BACT</name>
<dbReference type="Pfam" id="PF18898">
    <property type="entry name" value="DUF5654"/>
    <property type="match status" value="1"/>
</dbReference>
<keyword evidence="1" id="KW-1133">Transmembrane helix</keyword>
<sequence length="91" mass="10163">MAKIRKAIKGIGKEYYKTISRMLTTAFGLVAALAWNDLVKKFISEYITPGEGVKSQFIYALFVTILAVIVAIWLGNMAKKFDDGEEKKDGK</sequence>
<protein>
    <submittedName>
        <fullName evidence="2">Uncharacterized protein</fullName>
    </submittedName>
</protein>
<keyword evidence="1" id="KW-0812">Transmembrane</keyword>
<keyword evidence="1" id="KW-0472">Membrane</keyword>
<evidence type="ECO:0000313" key="3">
    <source>
        <dbReference type="Proteomes" id="UP000230137"/>
    </source>
</evidence>
<dbReference type="Proteomes" id="UP000230137">
    <property type="component" value="Unassembled WGS sequence"/>
</dbReference>
<organism evidence="2 3">
    <name type="scientific">Candidatus Berkelbacteria bacterium CG_4_10_14_0_2_um_filter_35_9_33_12</name>
    <dbReference type="NCBI Taxonomy" id="1974499"/>
    <lineage>
        <taxon>Bacteria</taxon>
        <taxon>Candidatus Berkelbacteria</taxon>
    </lineage>
</organism>
<evidence type="ECO:0000313" key="2">
    <source>
        <dbReference type="EMBL" id="PJA20638.1"/>
    </source>
</evidence>
<dbReference type="AlphaFoldDB" id="A0A2M7W4C7"/>
<proteinExistence type="predicted"/>
<dbReference type="InterPro" id="IPR043713">
    <property type="entry name" value="DUF5654"/>
</dbReference>
<feature type="transmembrane region" description="Helical" evidence="1">
    <location>
        <begin position="58"/>
        <end position="78"/>
    </location>
</feature>
<gene>
    <name evidence="2" type="ORF">COX60_01150</name>
</gene>
<comment type="caution">
    <text evidence="2">The sequence shown here is derived from an EMBL/GenBank/DDBJ whole genome shotgun (WGS) entry which is preliminary data.</text>
</comment>
<evidence type="ECO:0000256" key="1">
    <source>
        <dbReference type="SAM" id="Phobius"/>
    </source>
</evidence>
<feature type="transmembrane region" description="Helical" evidence="1">
    <location>
        <begin position="21"/>
        <end position="38"/>
    </location>
</feature>
<accession>A0A2M7W4C7</accession>
<reference evidence="3" key="1">
    <citation type="submission" date="2017-09" db="EMBL/GenBank/DDBJ databases">
        <title>Depth-based differentiation of microbial function through sediment-hosted aquifers and enrichment of novel symbionts in the deep terrestrial subsurface.</title>
        <authorList>
            <person name="Probst A.J."/>
            <person name="Ladd B."/>
            <person name="Jarett J.K."/>
            <person name="Geller-Mcgrath D.E."/>
            <person name="Sieber C.M.K."/>
            <person name="Emerson J.B."/>
            <person name="Anantharaman K."/>
            <person name="Thomas B.C."/>
            <person name="Malmstrom R."/>
            <person name="Stieglmeier M."/>
            <person name="Klingl A."/>
            <person name="Woyke T."/>
            <person name="Ryan C.M."/>
            <person name="Banfield J.F."/>
        </authorList>
    </citation>
    <scope>NUCLEOTIDE SEQUENCE [LARGE SCALE GENOMIC DNA]</scope>
</reference>
<dbReference type="EMBL" id="PFQF01000021">
    <property type="protein sequence ID" value="PJA20638.1"/>
    <property type="molecule type" value="Genomic_DNA"/>
</dbReference>